<sequence length="462" mass="52368">MKIKVLQHSPTDHLPARRGDPTPTSRNLDPDMHPFARARERMRALNAAKMDRMFAKPFVAALEGHIDGVEAMARRPNSLAEVASASWDGEIIVHDIARRNHVVKIDNAHKGKISGICWSPYEENRLLSCGSDMSVKIWDTANLRDGDGDVSMEAGPSKFQKQKPVAVFNGKFAFNSIDHHRHDPIFATASSLLQVWDETKTTPISNITHPTSHESISSLRFAPSEPSVLASVGSDRTFILYDIRTSTAERRTILSFRANALSWSPTFPTTVLLASEDHNLYTFDLRQLKTPTQIYKGHVSAVMSCDWSPTGTEFVSGGWDRTVRIWKEGVGKQPEIYHTKRMQRVLSTLYSSDARYVLSGSDEGNVRIWKARASDKLAVVNTREKAAMEYRDALRERWKFDDEIGKVSRSRRIPKPVHKTHLLKHTMLDARRVKEERRRKHTRAGESKPTAERKKVVIEEQS</sequence>
<dbReference type="OrthoDB" id="10249065at2759"/>
<dbReference type="InParanoid" id="A0A0H2RGV7"/>
<comment type="subcellular location">
    <subcellularLocation>
        <location evidence="1">Nucleus</location>
        <location evidence="1">Nucleolus</location>
    </subcellularLocation>
</comment>
<feature type="domain" description="Sof1-like protein" evidence="9">
    <location>
        <begin position="371"/>
        <end position="457"/>
    </location>
</feature>
<dbReference type="STRING" id="27342.A0A0H2RGV7"/>
<evidence type="ECO:0000313" key="10">
    <source>
        <dbReference type="EMBL" id="KLO08758.1"/>
    </source>
</evidence>
<dbReference type="GO" id="GO:0032040">
    <property type="term" value="C:small-subunit processome"/>
    <property type="evidence" value="ECO:0007669"/>
    <property type="project" value="TreeGrafter"/>
</dbReference>
<dbReference type="InterPro" id="IPR020472">
    <property type="entry name" value="WD40_PAC1"/>
</dbReference>
<feature type="repeat" description="WD" evidence="7">
    <location>
        <begin position="295"/>
        <end position="327"/>
    </location>
</feature>
<feature type="compositionally biased region" description="Basic and acidic residues" evidence="8">
    <location>
        <begin position="443"/>
        <end position="462"/>
    </location>
</feature>
<evidence type="ECO:0000256" key="6">
    <source>
        <dbReference type="ARBA" id="ARBA00023274"/>
    </source>
</evidence>
<dbReference type="InterPro" id="IPR051733">
    <property type="entry name" value="WD_repeat_DCAF13/WDSOF1"/>
</dbReference>
<dbReference type="PRINTS" id="PR00320">
    <property type="entry name" value="GPROTEINBRPT"/>
</dbReference>
<keyword evidence="5" id="KW-0539">Nucleus</keyword>
<evidence type="ECO:0000256" key="5">
    <source>
        <dbReference type="ARBA" id="ARBA00023242"/>
    </source>
</evidence>
<dbReference type="FunCoup" id="A0A0H2RGV7">
    <property type="interactions" value="945"/>
</dbReference>
<dbReference type="Pfam" id="PF04158">
    <property type="entry name" value="Sof1"/>
    <property type="match status" value="1"/>
</dbReference>
<dbReference type="AlphaFoldDB" id="A0A0H2RGV7"/>
<dbReference type="Gene3D" id="2.130.10.10">
    <property type="entry name" value="YVTN repeat-like/Quinoprotein amine dehydrogenase"/>
    <property type="match status" value="2"/>
</dbReference>
<reference evidence="10 11" key="1">
    <citation type="submission" date="2015-04" db="EMBL/GenBank/DDBJ databases">
        <title>Complete genome sequence of Schizopora paradoxa KUC8140, a cosmopolitan wood degrader in East Asia.</title>
        <authorList>
            <consortium name="DOE Joint Genome Institute"/>
            <person name="Min B."/>
            <person name="Park H."/>
            <person name="Jang Y."/>
            <person name="Kim J.-J."/>
            <person name="Kim K.H."/>
            <person name="Pangilinan J."/>
            <person name="Lipzen A."/>
            <person name="Riley R."/>
            <person name="Grigoriev I.V."/>
            <person name="Spatafora J.W."/>
            <person name="Choi I.-G."/>
        </authorList>
    </citation>
    <scope>NUCLEOTIDE SEQUENCE [LARGE SCALE GENOMIC DNA]</scope>
    <source>
        <strain evidence="10 11">KUC8140</strain>
    </source>
</reference>
<proteinExistence type="inferred from homology"/>
<dbReference type="EMBL" id="KQ086078">
    <property type="protein sequence ID" value="KLO08758.1"/>
    <property type="molecule type" value="Genomic_DNA"/>
</dbReference>
<feature type="repeat" description="WD" evidence="7">
    <location>
        <begin position="106"/>
        <end position="139"/>
    </location>
</feature>
<evidence type="ECO:0000256" key="4">
    <source>
        <dbReference type="ARBA" id="ARBA00022737"/>
    </source>
</evidence>
<comment type="similarity">
    <text evidence="2">Belongs to the WD repeat DCAF13/WDSOF1 family.</text>
</comment>
<evidence type="ECO:0000256" key="8">
    <source>
        <dbReference type="SAM" id="MobiDB-lite"/>
    </source>
</evidence>
<dbReference type="InterPro" id="IPR036322">
    <property type="entry name" value="WD40_repeat_dom_sf"/>
</dbReference>
<dbReference type="GO" id="GO:0000462">
    <property type="term" value="P:maturation of SSU-rRNA from tricistronic rRNA transcript (SSU-rRNA, 5.8S rRNA, LSU-rRNA)"/>
    <property type="evidence" value="ECO:0007669"/>
    <property type="project" value="TreeGrafter"/>
</dbReference>
<dbReference type="PROSITE" id="PS50294">
    <property type="entry name" value="WD_REPEATS_REGION"/>
    <property type="match status" value="2"/>
</dbReference>
<dbReference type="InterPro" id="IPR015943">
    <property type="entry name" value="WD40/YVTN_repeat-like_dom_sf"/>
</dbReference>
<evidence type="ECO:0000256" key="1">
    <source>
        <dbReference type="ARBA" id="ARBA00004604"/>
    </source>
</evidence>
<keyword evidence="4" id="KW-0677">Repeat</keyword>
<keyword evidence="3 7" id="KW-0853">WD repeat</keyword>
<dbReference type="InterPro" id="IPR007287">
    <property type="entry name" value="Sof1"/>
</dbReference>
<evidence type="ECO:0000256" key="3">
    <source>
        <dbReference type="ARBA" id="ARBA00022574"/>
    </source>
</evidence>
<accession>A0A0H2RGV7</accession>
<dbReference type="SUPFAM" id="SSF50978">
    <property type="entry name" value="WD40 repeat-like"/>
    <property type="match status" value="1"/>
</dbReference>
<feature type="repeat" description="WD" evidence="7">
    <location>
        <begin position="338"/>
        <end position="379"/>
    </location>
</feature>
<keyword evidence="6" id="KW-0687">Ribonucleoprotein</keyword>
<dbReference type="PANTHER" id="PTHR22851">
    <property type="entry name" value="U3 SMALL NUCLEOLAR RNA U3 SNORNA ASSOCIATED PROTEIN"/>
    <property type="match status" value="1"/>
</dbReference>
<evidence type="ECO:0000313" key="11">
    <source>
        <dbReference type="Proteomes" id="UP000053477"/>
    </source>
</evidence>
<keyword evidence="11" id="KW-1185">Reference proteome</keyword>
<dbReference type="SMART" id="SM00320">
    <property type="entry name" value="WD40"/>
    <property type="match status" value="7"/>
</dbReference>
<feature type="region of interest" description="Disordered" evidence="8">
    <location>
        <begin position="429"/>
        <end position="462"/>
    </location>
</feature>
<dbReference type="Pfam" id="PF00400">
    <property type="entry name" value="WD40"/>
    <property type="match status" value="4"/>
</dbReference>
<gene>
    <name evidence="10" type="ORF">SCHPADRAFT_922546</name>
</gene>
<dbReference type="InterPro" id="IPR001680">
    <property type="entry name" value="WD40_rpt"/>
</dbReference>
<organism evidence="10 11">
    <name type="scientific">Schizopora paradoxa</name>
    <dbReference type="NCBI Taxonomy" id="27342"/>
    <lineage>
        <taxon>Eukaryota</taxon>
        <taxon>Fungi</taxon>
        <taxon>Dikarya</taxon>
        <taxon>Basidiomycota</taxon>
        <taxon>Agaricomycotina</taxon>
        <taxon>Agaricomycetes</taxon>
        <taxon>Hymenochaetales</taxon>
        <taxon>Schizoporaceae</taxon>
        <taxon>Schizopora</taxon>
    </lineage>
</organism>
<name>A0A0H2RGV7_9AGAM</name>
<dbReference type="PANTHER" id="PTHR22851:SF0">
    <property type="entry name" value="DDB1- AND CUL4-ASSOCIATED FACTOR 13"/>
    <property type="match status" value="1"/>
</dbReference>
<protein>
    <submittedName>
        <fullName evidence="10">WD40 repeat-like protein</fullName>
    </submittedName>
</protein>
<evidence type="ECO:0000259" key="9">
    <source>
        <dbReference type="Pfam" id="PF04158"/>
    </source>
</evidence>
<evidence type="ECO:0000256" key="2">
    <source>
        <dbReference type="ARBA" id="ARBA00005649"/>
    </source>
</evidence>
<feature type="region of interest" description="Disordered" evidence="8">
    <location>
        <begin position="1"/>
        <end position="32"/>
    </location>
</feature>
<dbReference type="Proteomes" id="UP000053477">
    <property type="component" value="Unassembled WGS sequence"/>
</dbReference>
<evidence type="ECO:0000256" key="7">
    <source>
        <dbReference type="PROSITE-ProRule" id="PRU00221"/>
    </source>
</evidence>
<feature type="compositionally biased region" description="Basic and acidic residues" evidence="8">
    <location>
        <begin position="10"/>
        <end position="20"/>
    </location>
</feature>
<dbReference type="PROSITE" id="PS50082">
    <property type="entry name" value="WD_REPEATS_2"/>
    <property type="match status" value="3"/>
</dbReference>